<dbReference type="RefSeq" id="WP_310054865.1">
    <property type="nucleotide sequence ID" value="NZ_JAVDVW010000002.1"/>
</dbReference>
<evidence type="ECO:0000256" key="4">
    <source>
        <dbReference type="ARBA" id="ARBA00023125"/>
    </source>
</evidence>
<feature type="domain" description="HTH gntR-type" evidence="6">
    <location>
        <begin position="9"/>
        <end position="77"/>
    </location>
</feature>
<dbReference type="Gene3D" id="1.10.10.10">
    <property type="entry name" value="Winged helix-like DNA-binding domain superfamily/Winged helix DNA-binding domain"/>
    <property type="match status" value="1"/>
</dbReference>
<name>A0ABU1VRW6_9GAMM</name>
<dbReference type="GO" id="GO:0008483">
    <property type="term" value="F:transaminase activity"/>
    <property type="evidence" value="ECO:0007669"/>
    <property type="project" value="UniProtKB-KW"/>
</dbReference>
<organism evidence="7 8">
    <name type="scientific">Agrilutibacter niabensis</name>
    <dbReference type="NCBI Taxonomy" id="380628"/>
    <lineage>
        <taxon>Bacteria</taxon>
        <taxon>Pseudomonadati</taxon>
        <taxon>Pseudomonadota</taxon>
        <taxon>Gammaproteobacteria</taxon>
        <taxon>Lysobacterales</taxon>
        <taxon>Lysobacteraceae</taxon>
        <taxon>Agrilutibacter</taxon>
    </lineage>
</organism>
<evidence type="ECO:0000256" key="3">
    <source>
        <dbReference type="ARBA" id="ARBA00023015"/>
    </source>
</evidence>
<evidence type="ECO:0000313" key="7">
    <source>
        <dbReference type="EMBL" id="MDR7100218.1"/>
    </source>
</evidence>
<dbReference type="Gene3D" id="3.40.640.10">
    <property type="entry name" value="Type I PLP-dependent aspartate aminotransferase-like (Major domain)"/>
    <property type="match status" value="1"/>
</dbReference>
<dbReference type="EMBL" id="JAVDVW010000002">
    <property type="protein sequence ID" value="MDR7100218.1"/>
    <property type="molecule type" value="Genomic_DNA"/>
</dbReference>
<dbReference type="InterPro" id="IPR015424">
    <property type="entry name" value="PyrdxlP-dep_Trfase"/>
</dbReference>
<keyword evidence="2" id="KW-0663">Pyridoxal phosphate</keyword>
<evidence type="ECO:0000256" key="1">
    <source>
        <dbReference type="ARBA" id="ARBA00005384"/>
    </source>
</evidence>
<dbReference type="PANTHER" id="PTHR46577">
    <property type="entry name" value="HTH-TYPE TRANSCRIPTIONAL REGULATORY PROTEIN GABR"/>
    <property type="match status" value="1"/>
</dbReference>
<dbReference type="PANTHER" id="PTHR46577:SF1">
    <property type="entry name" value="HTH-TYPE TRANSCRIPTIONAL REGULATORY PROTEIN GABR"/>
    <property type="match status" value="1"/>
</dbReference>
<dbReference type="PROSITE" id="PS50949">
    <property type="entry name" value="HTH_GNTR"/>
    <property type="match status" value="1"/>
</dbReference>
<dbReference type="CDD" id="cd00609">
    <property type="entry name" value="AAT_like"/>
    <property type="match status" value="1"/>
</dbReference>
<comment type="similarity">
    <text evidence="1">In the C-terminal section; belongs to the class-I pyridoxal-phosphate-dependent aminotransferase family.</text>
</comment>
<dbReference type="SUPFAM" id="SSF46785">
    <property type="entry name" value="Winged helix' DNA-binding domain"/>
    <property type="match status" value="1"/>
</dbReference>
<evidence type="ECO:0000259" key="6">
    <source>
        <dbReference type="PROSITE" id="PS50949"/>
    </source>
</evidence>
<dbReference type="Pfam" id="PF00392">
    <property type="entry name" value="GntR"/>
    <property type="match status" value="1"/>
</dbReference>
<gene>
    <name evidence="7" type="ORF">J2X04_002599</name>
</gene>
<dbReference type="InterPro" id="IPR051446">
    <property type="entry name" value="HTH_trans_reg/aminotransferase"/>
</dbReference>
<dbReference type="InterPro" id="IPR036390">
    <property type="entry name" value="WH_DNA-bd_sf"/>
</dbReference>
<dbReference type="InterPro" id="IPR000524">
    <property type="entry name" value="Tscrpt_reg_HTH_GntR"/>
</dbReference>
<dbReference type="Pfam" id="PF00155">
    <property type="entry name" value="Aminotran_1_2"/>
    <property type="match status" value="1"/>
</dbReference>
<keyword evidence="5" id="KW-0804">Transcription</keyword>
<dbReference type="InterPro" id="IPR004839">
    <property type="entry name" value="Aminotransferase_I/II_large"/>
</dbReference>
<dbReference type="InterPro" id="IPR036388">
    <property type="entry name" value="WH-like_DNA-bd_sf"/>
</dbReference>
<reference evidence="7 8" key="1">
    <citation type="submission" date="2023-07" db="EMBL/GenBank/DDBJ databases">
        <title>Sorghum-associated microbial communities from plants grown in Nebraska, USA.</title>
        <authorList>
            <person name="Schachtman D."/>
        </authorList>
    </citation>
    <scope>NUCLEOTIDE SEQUENCE [LARGE SCALE GENOMIC DNA]</scope>
    <source>
        <strain evidence="7 8">BE187</strain>
    </source>
</reference>
<dbReference type="InterPro" id="IPR015421">
    <property type="entry name" value="PyrdxlP-dep_Trfase_major"/>
</dbReference>
<dbReference type="SUPFAM" id="SSF53383">
    <property type="entry name" value="PLP-dependent transferases"/>
    <property type="match status" value="1"/>
</dbReference>
<sequence length="497" mass="54829">MDLVLDDNGPLYLQLARALKEAMAAGRLANGTRLPSSREMAYDLNLSRTTVVAAYEHLRAEGFITGRVGSGSYVTSPWAGPVRPPPPRRAVVAQSAFSRRTREFCTLGNIPGHRPPGMRYAFQFGTPVVNTALTAQWVRELTRAAPYVQPNYPRIQGLPALREAVSRHISRTRGVACTPDDVLIVGGTQQALSLIARVLLEDGDEVALEEPHYFTARTILQVHGARLVGIPVDRDGMQVERMPDPAVKLTYVTPSHQFPTGAVLSHERRLALLEYARLGSGWIVEDDYDGEFRHDQQPVQALQQLDRDGRVLYVGSFSKTLFPALRLGYIIMPPGLRDDLLAAKWTDDFGCASMDQAALAGFIASGAYDRHLRQVTRKLAERRNLLRSLLQEHCGDRLEIMESHSGMHLVAWIHDMPAAEGDALIRAAHERKLALYSIAPCYLQPPEGTGLIMGFSAMSPAELREAVPLFAKCLALFPRRAAGERGRPALYLARSSG</sequence>
<keyword evidence="3" id="KW-0805">Transcription regulation</keyword>
<dbReference type="CDD" id="cd07377">
    <property type="entry name" value="WHTH_GntR"/>
    <property type="match status" value="1"/>
</dbReference>
<keyword evidence="7" id="KW-0032">Aminotransferase</keyword>
<dbReference type="Proteomes" id="UP001267878">
    <property type="component" value="Unassembled WGS sequence"/>
</dbReference>
<dbReference type="PRINTS" id="PR00035">
    <property type="entry name" value="HTHGNTR"/>
</dbReference>
<keyword evidence="7" id="KW-0808">Transferase</keyword>
<dbReference type="SMART" id="SM00345">
    <property type="entry name" value="HTH_GNTR"/>
    <property type="match status" value="1"/>
</dbReference>
<evidence type="ECO:0000313" key="8">
    <source>
        <dbReference type="Proteomes" id="UP001267878"/>
    </source>
</evidence>
<comment type="caution">
    <text evidence="7">The sequence shown here is derived from an EMBL/GenBank/DDBJ whole genome shotgun (WGS) entry which is preliminary data.</text>
</comment>
<keyword evidence="8" id="KW-1185">Reference proteome</keyword>
<accession>A0ABU1VRW6</accession>
<evidence type="ECO:0000256" key="5">
    <source>
        <dbReference type="ARBA" id="ARBA00023163"/>
    </source>
</evidence>
<proteinExistence type="inferred from homology"/>
<protein>
    <submittedName>
        <fullName evidence="7">GntR family transcriptional regulator/MocR family aminotransferase</fullName>
    </submittedName>
</protein>
<keyword evidence="4" id="KW-0238">DNA-binding</keyword>
<evidence type="ECO:0000256" key="2">
    <source>
        <dbReference type="ARBA" id="ARBA00022898"/>
    </source>
</evidence>